<comment type="caution">
    <text evidence="2">The sequence shown here is derived from an EMBL/GenBank/DDBJ whole genome shotgun (WGS) entry which is preliminary data.</text>
</comment>
<evidence type="ECO:0000313" key="2">
    <source>
        <dbReference type="EMBL" id="PWI71828.1"/>
    </source>
</evidence>
<proteinExistence type="predicted"/>
<protein>
    <submittedName>
        <fullName evidence="2">Uncharacterized protein</fullName>
    </submittedName>
</protein>
<feature type="region of interest" description="Disordered" evidence="1">
    <location>
        <begin position="86"/>
        <end position="109"/>
    </location>
</feature>
<evidence type="ECO:0000256" key="1">
    <source>
        <dbReference type="SAM" id="MobiDB-lite"/>
    </source>
</evidence>
<organism evidence="2 3">
    <name type="scientific">Purpureocillium lilacinum</name>
    <name type="common">Paecilomyces lilacinus</name>
    <dbReference type="NCBI Taxonomy" id="33203"/>
    <lineage>
        <taxon>Eukaryota</taxon>
        <taxon>Fungi</taxon>
        <taxon>Dikarya</taxon>
        <taxon>Ascomycota</taxon>
        <taxon>Pezizomycotina</taxon>
        <taxon>Sordariomycetes</taxon>
        <taxon>Hypocreomycetidae</taxon>
        <taxon>Hypocreales</taxon>
        <taxon>Ophiocordycipitaceae</taxon>
        <taxon>Purpureocillium</taxon>
    </lineage>
</organism>
<dbReference type="Proteomes" id="UP000245956">
    <property type="component" value="Unassembled WGS sequence"/>
</dbReference>
<feature type="region of interest" description="Disordered" evidence="1">
    <location>
        <begin position="151"/>
        <end position="173"/>
    </location>
</feature>
<accession>A0A2U3EBE3</accession>
<sequence>MCEVVHVGLSWLSPAPRSGVAGGNPNLKLGESVPAPSLPCLDAQEATHNVPSDTLQSMALSIGLQGRNRLATVLIAASGGAIRCSHPARQTRAARPRSPNLSFAPRARGVPPASGGCHVTGCVPRVCRESRGVDVCIAVKHLDAQTVETPKQLNGGKTQRDWAGRVPPSYNIH</sequence>
<dbReference type="AlphaFoldDB" id="A0A2U3EBE3"/>
<dbReference type="EMBL" id="LCWV01000007">
    <property type="protein sequence ID" value="PWI71828.1"/>
    <property type="molecule type" value="Genomic_DNA"/>
</dbReference>
<evidence type="ECO:0000313" key="3">
    <source>
        <dbReference type="Proteomes" id="UP000245956"/>
    </source>
</evidence>
<reference evidence="2 3" key="1">
    <citation type="journal article" date="2016" name="Front. Microbiol.">
        <title>Genome and transcriptome sequences reveal the specific parasitism of the nematophagous Purpureocillium lilacinum 36-1.</title>
        <authorList>
            <person name="Xie J."/>
            <person name="Li S."/>
            <person name="Mo C."/>
            <person name="Xiao X."/>
            <person name="Peng D."/>
            <person name="Wang G."/>
            <person name="Xiao Y."/>
        </authorList>
    </citation>
    <scope>NUCLEOTIDE SEQUENCE [LARGE SCALE GENOMIC DNA]</scope>
    <source>
        <strain evidence="2 3">36-1</strain>
    </source>
</reference>
<gene>
    <name evidence="2" type="ORF">PCL_11922</name>
</gene>
<name>A0A2U3EBE3_PURLI</name>